<dbReference type="NCBIfam" id="TIGR03592">
    <property type="entry name" value="yidC_oxa1_cterm"/>
    <property type="match status" value="1"/>
</dbReference>
<proteinExistence type="inferred from homology"/>
<keyword evidence="5" id="KW-0653">Protein transport</keyword>
<feature type="transmembrane region" description="Helical" evidence="10">
    <location>
        <begin position="30"/>
        <end position="47"/>
    </location>
</feature>
<dbReference type="GO" id="GO:0005886">
    <property type="term" value="C:plasma membrane"/>
    <property type="evidence" value="ECO:0007669"/>
    <property type="project" value="UniProtKB-SubCell"/>
</dbReference>
<evidence type="ECO:0000256" key="9">
    <source>
        <dbReference type="RuleBase" id="RU003945"/>
    </source>
</evidence>
<reference evidence="12 13" key="1">
    <citation type="journal article" date="2016" name="Nat. Commun.">
        <title>Thousands of microbial genomes shed light on interconnected biogeochemical processes in an aquifer system.</title>
        <authorList>
            <person name="Anantharaman K."/>
            <person name="Brown C.T."/>
            <person name="Hug L.A."/>
            <person name="Sharon I."/>
            <person name="Castelle C.J."/>
            <person name="Probst A.J."/>
            <person name="Thomas B.C."/>
            <person name="Singh A."/>
            <person name="Wilkins M.J."/>
            <person name="Karaoz U."/>
            <person name="Brodie E.L."/>
            <person name="Williams K.H."/>
            <person name="Hubbard S.S."/>
            <person name="Banfield J.F."/>
        </authorList>
    </citation>
    <scope>NUCLEOTIDE SEQUENCE [LARGE SCALE GENOMIC DNA]</scope>
</reference>
<dbReference type="InterPro" id="IPR028055">
    <property type="entry name" value="YidC/Oxa/ALB_C"/>
</dbReference>
<evidence type="ECO:0000256" key="3">
    <source>
        <dbReference type="ARBA" id="ARBA00022475"/>
    </source>
</evidence>
<evidence type="ECO:0000313" key="12">
    <source>
        <dbReference type="EMBL" id="OGH85467.1"/>
    </source>
</evidence>
<evidence type="ECO:0000256" key="5">
    <source>
        <dbReference type="ARBA" id="ARBA00022927"/>
    </source>
</evidence>
<dbReference type="AlphaFoldDB" id="A0A1F6NN94"/>
<dbReference type="GO" id="GO:0015031">
    <property type="term" value="P:protein transport"/>
    <property type="evidence" value="ECO:0007669"/>
    <property type="project" value="UniProtKB-KW"/>
</dbReference>
<keyword evidence="2" id="KW-0813">Transport</keyword>
<accession>A0A1F6NN94</accession>
<keyword evidence="3" id="KW-1003">Cell membrane</keyword>
<sequence>MFIMGAIFEAILTQPIFNLFVWIYNYIPDVGVVILIITVLIKLALYPSTNKSIKAQKDLTELQPKLEELKKKYAGDQQKIATETMTLYKEHKVNPFGSCLPLLIQLPVFIALYWVLQSVFKGDNFDLLYSFVKNPEHINSVTLGLFDLKEPYNIFLAVLAGGAQFAQAKMFTRKKAPKAAGEGSKDESMTAMMNKQMTYFMPVITVLIGYQLPGGLALYWFLSTGITALQQVILFRKHDGNDNNKKDGNVIEGKLID</sequence>
<evidence type="ECO:0000256" key="10">
    <source>
        <dbReference type="SAM" id="Phobius"/>
    </source>
</evidence>
<name>A0A1F6NN94_9BACT</name>
<evidence type="ECO:0000256" key="2">
    <source>
        <dbReference type="ARBA" id="ARBA00022448"/>
    </source>
</evidence>
<evidence type="ECO:0000256" key="6">
    <source>
        <dbReference type="ARBA" id="ARBA00022989"/>
    </source>
</evidence>
<keyword evidence="4 9" id="KW-0812">Transmembrane</keyword>
<dbReference type="GO" id="GO:0032977">
    <property type="term" value="F:membrane insertase activity"/>
    <property type="evidence" value="ECO:0007669"/>
    <property type="project" value="InterPro"/>
</dbReference>
<dbReference type="InterPro" id="IPR047196">
    <property type="entry name" value="YidC_ALB_C"/>
</dbReference>
<evidence type="ECO:0000259" key="11">
    <source>
        <dbReference type="Pfam" id="PF02096"/>
    </source>
</evidence>
<keyword evidence="8" id="KW-0143">Chaperone</keyword>
<dbReference type="GO" id="GO:0051205">
    <property type="term" value="P:protein insertion into membrane"/>
    <property type="evidence" value="ECO:0007669"/>
    <property type="project" value="TreeGrafter"/>
</dbReference>
<gene>
    <name evidence="12" type="ORF">A2493_01220</name>
</gene>
<comment type="similarity">
    <text evidence="9">Belongs to the OXA1/ALB3/YidC family.</text>
</comment>
<feature type="transmembrane region" description="Helical" evidence="10">
    <location>
        <begin position="95"/>
        <end position="116"/>
    </location>
</feature>
<dbReference type="CDD" id="cd20070">
    <property type="entry name" value="5TM_YidC_Alb3"/>
    <property type="match status" value="1"/>
</dbReference>
<comment type="subcellular location">
    <subcellularLocation>
        <location evidence="1">Cell membrane</location>
        <topology evidence="1">Multi-pass membrane protein</topology>
    </subcellularLocation>
    <subcellularLocation>
        <location evidence="9">Membrane</location>
        <topology evidence="9">Multi-pass membrane protein</topology>
    </subcellularLocation>
</comment>
<dbReference type="Pfam" id="PF02096">
    <property type="entry name" value="60KD_IMP"/>
    <property type="match status" value="1"/>
</dbReference>
<keyword evidence="7 10" id="KW-0472">Membrane</keyword>
<feature type="domain" description="Membrane insertase YidC/Oxa/ALB C-terminal" evidence="11">
    <location>
        <begin position="31"/>
        <end position="234"/>
    </location>
</feature>
<protein>
    <recommendedName>
        <fullName evidence="11">Membrane insertase YidC/Oxa/ALB C-terminal domain-containing protein</fullName>
    </recommendedName>
</protein>
<evidence type="ECO:0000256" key="1">
    <source>
        <dbReference type="ARBA" id="ARBA00004651"/>
    </source>
</evidence>
<evidence type="ECO:0000256" key="7">
    <source>
        <dbReference type="ARBA" id="ARBA00023136"/>
    </source>
</evidence>
<dbReference type="EMBL" id="MFQW01000043">
    <property type="protein sequence ID" value="OGH85467.1"/>
    <property type="molecule type" value="Genomic_DNA"/>
</dbReference>
<dbReference type="InterPro" id="IPR001708">
    <property type="entry name" value="YidC/ALB3/OXA1/COX18"/>
</dbReference>
<evidence type="ECO:0000256" key="8">
    <source>
        <dbReference type="ARBA" id="ARBA00023186"/>
    </source>
</evidence>
<organism evidence="12 13">
    <name type="scientific">Candidatus Magasanikbacteria bacterium RIFOXYC12_FULL_33_11</name>
    <dbReference type="NCBI Taxonomy" id="1798701"/>
    <lineage>
        <taxon>Bacteria</taxon>
        <taxon>Candidatus Magasanikiibacteriota</taxon>
    </lineage>
</organism>
<evidence type="ECO:0000313" key="13">
    <source>
        <dbReference type="Proteomes" id="UP000178349"/>
    </source>
</evidence>
<feature type="transmembrane region" description="Helical" evidence="10">
    <location>
        <begin position="199"/>
        <end position="222"/>
    </location>
</feature>
<dbReference type="PANTHER" id="PTHR12428">
    <property type="entry name" value="OXA1"/>
    <property type="match status" value="1"/>
</dbReference>
<dbReference type="Proteomes" id="UP000178349">
    <property type="component" value="Unassembled WGS sequence"/>
</dbReference>
<keyword evidence="6 10" id="KW-1133">Transmembrane helix</keyword>
<evidence type="ECO:0000256" key="4">
    <source>
        <dbReference type="ARBA" id="ARBA00022692"/>
    </source>
</evidence>
<dbReference type="PANTHER" id="PTHR12428:SF65">
    <property type="entry name" value="CYTOCHROME C OXIDASE ASSEMBLY PROTEIN COX18, MITOCHONDRIAL"/>
    <property type="match status" value="1"/>
</dbReference>
<comment type="caution">
    <text evidence="12">The sequence shown here is derived from an EMBL/GenBank/DDBJ whole genome shotgun (WGS) entry which is preliminary data.</text>
</comment>